<comment type="caution">
    <text evidence="1">The sequence shown here is derived from an EMBL/GenBank/DDBJ whole genome shotgun (WGS) entry which is preliminary data.</text>
</comment>
<accession>A0ABQ2IU18</accession>
<dbReference type="RefSeq" id="WP_189159926.1">
    <property type="nucleotide sequence ID" value="NZ_BMNC01000020.1"/>
</dbReference>
<name>A0ABQ2IU18_9PSEU</name>
<organism evidence="1 2">
    <name type="scientific">Lentzea pudingi</name>
    <dbReference type="NCBI Taxonomy" id="1789439"/>
    <lineage>
        <taxon>Bacteria</taxon>
        <taxon>Bacillati</taxon>
        <taxon>Actinomycetota</taxon>
        <taxon>Actinomycetes</taxon>
        <taxon>Pseudonocardiales</taxon>
        <taxon>Pseudonocardiaceae</taxon>
        <taxon>Lentzea</taxon>
    </lineage>
</organism>
<evidence type="ECO:0000313" key="2">
    <source>
        <dbReference type="Proteomes" id="UP000597656"/>
    </source>
</evidence>
<gene>
    <name evidence="1" type="ORF">GCM10011609_78280</name>
</gene>
<protein>
    <submittedName>
        <fullName evidence="1">Uncharacterized protein</fullName>
    </submittedName>
</protein>
<dbReference type="InterPro" id="IPR023795">
    <property type="entry name" value="Serpin_CS"/>
</dbReference>
<dbReference type="EMBL" id="BMNC01000020">
    <property type="protein sequence ID" value="GGN24585.1"/>
    <property type="molecule type" value="Genomic_DNA"/>
</dbReference>
<sequence length="106" mass="11565">MIDFALDLHRVAVPDPEVNACWSPGGDVEVPTMKPAARLDHARTRGAGRRYSKDPIVVEVDRPFLLAVRHARSKAVFFFAQIVRDRGGSEPLPTVDVAVAGKVAHP</sequence>
<proteinExistence type="predicted"/>
<dbReference type="Proteomes" id="UP000597656">
    <property type="component" value="Unassembled WGS sequence"/>
</dbReference>
<keyword evidence="2" id="KW-1185">Reference proteome</keyword>
<evidence type="ECO:0000313" key="1">
    <source>
        <dbReference type="EMBL" id="GGN24585.1"/>
    </source>
</evidence>
<reference evidence="2" key="1">
    <citation type="journal article" date="2019" name="Int. J. Syst. Evol. Microbiol.">
        <title>The Global Catalogue of Microorganisms (GCM) 10K type strain sequencing project: providing services to taxonomists for standard genome sequencing and annotation.</title>
        <authorList>
            <consortium name="The Broad Institute Genomics Platform"/>
            <consortium name="The Broad Institute Genome Sequencing Center for Infectious Disease"/>
            <person name="Wu L."/>
            <person name="Ma J."/>
        </authorList>
    </citation>
    <scope>NUCLEOTIDE SEQUENCE [LARGE SCALE GENOMIC DNA]</scope>
    <source>
        <strain evidence="2">CGMCC 4.7319</strain>
    </source>
</reference>
<dbReference type="PROSITE" id="PS00284">
    <property type="entry name" value="SERPIN"/>
    <property type="match status" value="1"/>
</dbReference>